<keyword evidence="3" id="KW-0540">Nuclease</keyword>
<keyword evidence="4" id="KW-1185">Reference proteome</keyword>
<evidence type="ECO:0000313" key="3">
    <source>
        <dbReference type="EMBL" id="TCT04619.1"/>
    </source>
</evidence>
<evidence type="ECO:0000256" key="2">
    <source>
        <dbReference type="SAM" id="Phobius"/>
    </source>
</evidence>
<gene>
    <name evidence="3" type="ORF">EDC64_10650</name>
</gene>
<feature type="region of interest" description="Disordered" evidence="1">
    <location>
        <begin position="29"/>
        <end position="140"/>
    </location>
</feature>
<name>A0A4R3LXW2_9HYPH</name>
<evidence type="ECO:0000313" key="4">
    <source>
        <dbReference type="Proteomes" id="UP000294664"/>
    </source>
</evidence>
<comment type="caution">
    <text evidence="3">The sequence shown here is derived from an EMBL/GenBank/DDBJ whole genome shotgun (WGS) entry which is preliminary data.</text>
</comment>
<keyword evidence="2" id="KW-0812">Transmembrane</keyword>
<dbReference type="Gene3D" id="1.10.150.20">
    <property type="entry name" value="5' to 3' exonuclease, C-terminal subdomain"/>
    <property type="match status" value="1"/>
</dbReference>
<feature type="region of interest" description="Disordered" evidence="1">
    <location>
        <begin position="190"/>
        <end position="210"/>
    </location>
</feature>
<keyword evidence="2" id="KW-0472">Membrane</keyword>
<keyword evidence="2" id="KW-1133">Transmembrane helix</keyword>
<dbReference type="EMBL" id="SMAI01000006">
    <property type="protein sequence ID" value="TCT04619.1"/>
    <property type="molecule type" value="Genomic_DNA"/>
</dbReference>
<proteinExistence type="predicted"/>
<feature type="compositionally biased region" description="Low complexity" evidence="1">
    <location>
        <begin position="190"/>
        <end position="201"/>
    </location>
</feature>
<sequence>MALALETILLVVAVFAIGAVLGYVLRKRGRSRSAPPVRTPEQPARRAETAPTPVPAETPVAAEQSAPDPRSPSGPPSTPAVAVAAPSPPADGAEGAGLAKASASARRTAAERPAGRRPPAEAAPSTPDDLKKLKGIGPQNERKLNALGIYRYAQIAGWTPEEAQWVGAALGFPGRVERENWTAQARALLGEPAAAPQLPGLGPEGGKTEG</sequence>
<reference evidence="3 4" key="1">
    <citation type="submission" date="2019-03" db="EMBL/GenBank/DDBJ databases">
        <title>Genomic Encyclopedia of Type Strains, Phase IV (KMG-IV): sequencing the most valuable type-strain genomes for metagenomic binning, comparative biology and taxonomic classification.</title>
        <authorList>
            <person name="Goeker M."/>
        </authorList>
    </citation>
    <scope>NUCLEOTIDE SEQUENCE [LARGE SCALE GENOMIC DNA]</scope>
    <source>
        <strain evidence="3 4">DSM 9035</strain>
    </source>
</reference>
<dbReference type="Proteomes" id="UP000294664">
    <property type="component" value="Unassembled WGS sequence"/>
</dbReference>
<dbReference type="OrthoDB" id="9807941at2"/>
<dbReference type="RefSeq" id="WP_132031397.1">
    <property type="nucleotide sequence ID" value="NZ_SMAI01000006.1"/>
</dbReference>
<dbReference type="AlphaFoldDB" id="A0A4R3LXW2"/>
<feature type="compositionally biased region" description="Low complexity" evidence="1">
    <location>
        <begin position="79"/>
        <end position="107"/>
    </location>
</feature>
<feature type="compositionally biased region" description="Pro residues" evidence="1">
    <location>
        <begin position="69"/>
        <end position="78"/>
    </location>
</feature>
<keyword evidence="3" id="KW-0378">Hydrolase</keyword>
<organism evidence="3 4">
    <name type="scientific">Aquabacter spiritensis</name>
    <dbReference type="NCBI Taxonomy" id="933073"/>
    <lineage>
        <taxon>Bacteria</taxon>
        <taxon>Pseudomonadati</taxon>
        <taxon>Pseudomonadota</taxon>
        <taxon>Alphaproteobacteria</taxon>
        <taxon>Hyphomicrobiales</taxon>
        <taxon>Xanthobacteraceae</taxon>
        <taxon>Aquabacter</taxon>
    </lineage>
</organism>
<dbReference type="GO" id="GO:0004519">
    <property type="term" value="F:endonuclease activity"/>
    <property type="evidence" value="ECO:0007669"/>
    <property type="project" value="UniProtKB-KW"/>
</dbReference>
<keyword evidence="3" id="KW-0255">Endonuclease</keyword>
<evidence type="ECO:0000256" key="1">
    <source>
        <dbReference type="SAM" id="MobiDB-lite"/>
    </source>
</evidence>
<accession>A0A4R3LXW2</accession>
<feature type="compositionally biased region" description="Low complexity" evidence="1">
    <location>
        <begin position="49"/>
        <end position="63"/>
    </location>
</feature>
<feature type="transmembrane region" description="Helical" evidence="2">
    <location>
        <begin position="6"/>
        <end position="25"/>
    </location>
</feature>
<protein>
    <submittedName>
        <fullName evidence="3">Putative flap endonuclease-1-like 5' DNA nuclease</fullName>
    </submittedName>
</protein>